<dbReference type="OrthoDB" id="9801272at2"/>
<feature type="domain" description="Glycine cleavage system P-protein N-terminal" evidence="10">
    <location>
        <begin position="6"/>
        <end position="428"/>
    </location>
</feature>
<dbReference type="PANTHER" id="PTHR11773">
    <property type="entry name" value="GLYCINE DEHYDROGENASE, DECARBOXYLATING"/>
    <property type="match status" value="1"/>
</dbReference>
<evidence type="ECO:0000256" key="8">
    <source>
        <dbReference type="ARBA" id="ARBA00049026"/>
    </source>
</evidence>
<dbReference type="KEGG" id="nba:CUN60_00105"/>
<dbReference type="FunFam" id="3.40.640.10:FF:000005">
    <property type="entry name" value="Glycine dehydrogenase (decarboxylating), mitochondrial"/>
    <property type="match status" value="1"/>
</dbReference>
<dbReference type="InterPro" id="IPR015424">
    <property type="entry name" value="PyrdxlP-dep_Trfase"/>
</dbReference>
<dbReference type="EMBL" id="CP024847">
    <property type="protein sequence ID" value="AUR50762.1"/>
    <property type="molecule type" value="Genomic_DNA"/>
</dbReference>
<proteinExistence type="inferred from homology"/>
<dbReference type="Pfam" id="PF21478">
    <property type="entry name" value="GcvP2_C"/>
    <property type="match status" value="1"/>
</dbReference>
<organism evidence="12 13">
    <name type="scientific">Aquella oligotrophica</name>
    <dbReference type="NCBI Taxonomy" id="2067065"/>
    <lineage>
        <taxon>Bacteria</taxon>
        <taxon>Pseudomonadati</taxon>
        <taxon>Pseudomonadota</taxon>
        <taxon>Betaproteobacteria</taxon>
        <taxon>Neisseriales</taxon>
        <taxon>Neisseriaceae</taxon>
        <taxon>Aquella</taxon>
    </lineage>
</organism>
<dbReference type="InterPro" id="IPR015422">
    <property type="entry name" value="PyrdxlP-dep_Trfase_small"/>
</dbReference>
<dbReference type="GO" id="GO:0004375">
    <property type="term" value="F:glycine dehydrogenase (decarboxylating) activity"/>
    <property type="evidence" value="ECO:0007669"/>
    <property type="project" value="UniProtKB-EC"/>
</dbReference>
<evidence type="ECO:0000256" key="1">
    <source>
        <dbReference type="ARBA" id="ARBA00001933"/>
    </source>
</evidence>
<evidence type="ECO:0000256" key="4">
    <source>
        <dbReference type="ARBA" id="ARBA00011690"/>
    </source>
</evidence>
<evidence type="ECO:0000313" key="12">
    <source>
        <dbReference type="EMBL" id="AUR50762.1"/>
    </source>
</evidence>
<comment type="subunit">
    <text evidence="4">The glycine cleavage system is composed of four proteins: P, T, L and H.</text>
</comment>
<comment type="function">
    <text evidence="2">The glycine cleavage system catalyzes the degradation of glycine. The P protein binds the alpha-amino group of glycine through its pyridoxal phosphate cofactor; CO(2) is released and the remaining methylamine moiety is then transferred to the lipoamide cofactor of the H protein.</text>
</comment>
<dbReference type="RefSeq" id="WP_102950062.1">
    <property type="nucleotide sequence ID" value="NZ_CP024847.1"/>
</dbReference>
<dbReference type="SUPFAM" id="SSF53383">
    <property type="entry name" value="PLP-dependent transferases"/>
    <property type="match status" value="2"/>
</dbReference>
<dbReference type="InterPro" id="IPR015421">
    <property type="entry name" value="PyrdxlP-dep_Trfase_major"/>
</dbReference>
<dbReference type="NCBIfam" id="NF003346">
    <property type="entry name" value="PRK04366.1"/>
    <property type="match status" value="1"/>
</dbReference>
<comment type="cofactor">
    <cofactor evidence="1 9">
        <name>pyridoxal 5'-phosphate</name>
        <dbReference type="ChEBI" id="CHEBI:597326"/>
    </cofactor>
</comment>
<dbReference type="PANTHER" id="PTHR11773:SF13">
    <property type="entry name" value="GLYCINE DEHYDROGENASE (DECARBOXYLATING)"/>
    <property type="match status" value="1"/>
</dbReference>
<dbReference type="GO" id="GO:0005960">
    <property type="term" value="C:glycine cleavage complex"/>
    <property type="evidence" value="ECO:0007669"/>
    <property type="project" value="TreeGrafter"/>
</dbReference>
<name>A0A2I7N2U4_9NEIS</name>
<feature type="modified residue" description="N6-(pyridoxal phosphate)lysine" evidence="9">
    <location>
        <position position="692"/>
    </location>
</feature>
<evidence type="ECO:0000256" key="9">
    <source>
        <dbReference type="PIRSR" id="PIRSR603437-50"/>
    </source>
</evidence>
<dbReference type="InterPro" id="IPR049316">
    <property type="entry name" value="GDC-P_C"/>
</dbReference>
<dbReference type="Gene3D" id="3.40.640.10">
    <property type="entry name" value="Type I PLP-dependent aspartate aminotransferase-like (Major domain)"/>
    <property type="match status" value="2"/>
</dbReference>
<dbReference type="Proteomes" id="UP000236655">
    <property type="component" value="Chromosome"/>
</dbReference>
<evidence type="ECO:0000256" key="3">
    <source>
        <dbReference type="ARBA" id="ARBA00010756"/>
    </source>
</evidence>
<dbReference type="GO" id="GO:0019464">
    <property type="term" value="P:glycine decarboxylation via glycine cleavage system"/>
    <property type="evidence" value="ECO:0007669"/>
    <property type="project" value="TreeGrafter"/>
</dbReference>
<feature type="domain" description="Glycine cleavage system P-protein N-terminal" evidence="10">
    <location>
        <begin position="464"/>
        <end position="718"/>
    </location>
</feature>
<evidence type="ECO:0000259" key="11">
    <source>
        <dbReference type="Pfam" id="PF21478"/>
    </source>
</evidence>
<accession>A0A2I7N2U4</accession>
<dbReference type="GO" id="GO:0005829">
    <property type="term" value="C:cytosol"/>
    <property type="evidence" value="ECO:0007669"/>
    <property type="project" value="TreeGrafter"/>
</dbReference>
<reference evidence="13" key="1">
    <citation type="submission" date="2017-11" db="EMBL/GenBank/DDBJ databases">
        <authorList>
            <person name="Chan K.G."/>
            <person name="Lee L.S."/>
        </authorList>
    </citation>
    <scope>NUCLEOTIDE SEQUENCE [LARGE SCALE GENOMIC DNA]</scope>
    <source>
        <strain evidence="13">DSM 100970</strain>
    </source>
</reference>
<evidence type="ECO:0000256" key="2">
    <source>
        <dbReference type="ARBA" id="ARBA00003788"/>
    </source>
</evidence>
<sequence length="939" mass="102412">MSEFIKRHIGLSHGEQKQMLADLGYDCLDTFINAVIPAELLSSSKTTREVGLSEDQALAKLRTMMDANIPLKSCVGLGYYDTITPAVIRRNVFENPGWYTAYTPYQAEISQGRLEALLNYQQMIIDLTGFDLANASLLDEATAAAEAMAMAKRINTAGSNKFFVDSKVFPQTLSVIQTRAKYLEIELIIGDIKDCDASEVFGVFIQNPDLHGNVVDHSAFIADLKAKSPKLMVVMACDLLSLVLFKSPKTQGADIAVGSSQRFGVPLGFGGPSAAYMATKDEYKRTMPGRIIGVSIDAKGKKALRMALQTREQHIRREKATSNICTAQVLLANMAGFYAVYHGVDGLKHIARRVTHFTNLLASNLRRVGINLLNHGSVFDTIAIKLDNPQALIEKCADNGYALGLYQGVVYVSLGESITLADVEQLYTLITDKTDFENINDAELLANQAVLYRQDDILTHEVFSNYQTETKMMRYLKRLENKDISLVHSMIPLGSCTMKLNAAAELEPLSWANVASIHPFAPKSSVGGYLAMVEGLKNQLKAITGFDDVCMQPNSGAQGEYTGLLAIRRYQDSIGQSARNICLIPKSAHGTNPATAQMMGLEVVAVNCDENGNVDVADLRLKATEHKDDLCCLMITYPSTHGVFEAAIKEICQIIHDNGGQVYMDGANLNALVGLVKPAELGADVSHINLHKTFAIPHGGGGPGMGPIGLKQHLSAFLPKNPVFDGDEYNNLTAVSSAQFGSASILAISWMYNTMLGEAGLELSTKTAILNANYIASHLQKAGYQVLYSGQNGKVAHECIIDLRPIKAETGITEVDFAKRLMDYGFHAPTMSFPVPGTLMIEPTESESKDELDRFIAAMVNILAEVAKVKAGEFDKVNNPLKNAPHSMADLISWDKPYSAEIGCFPLPALKEAKIFPSVNRIDDAHGDRNFICNCFDFS</sequence>
<feature type="domain" description="Glycine dehydrogenase C-terminal" evidence="11">
    <location>
        <begin position="764"/>
        <end position="886"/>
    </location>
</feature>
<dbReference type="InterPro" id="IPR003437">
    <property type="entry name" value="GcvP"/>
</dbReference>
<dbReference type="EC" id="1.4.4.2" evidence="5"/>
<keyword evidence="13" id="KW-1185">Reference proteome</keyword>
<dbReference type="InterPro" id="IPR049315">
    <property type="entry name" value="GDC-P_N"/>
</dbReference>
<comment type="catalytic activity">
    <reaction evidence="8">
        <text>N(6)-[(R)-lipoyl]-L-lysyl-[glycine-cleavage complex H protein] + glycine + H(+) = N(6)-[(R)-S(8)-aminomethyldihydrolipoyl]-L-lysyl-[glycine-cleavage complex H protein] + CO2</text>
        <dbReference type="Rhea" id="RHEA:24304"/>
        <dbReference type="Rhea" id="RHEA-COMP:10494"/>
        <dbReference type="Rhea" id="RHEA-COMP:10495"/>
        <dbReference type="ChEBI" id="CHEBI:15378"/>
        <dbReference type="ChEBI" id="CHEBI:16526"/>
        <dbReference type="ChEBI" id="CHEBI:57305"/>
        <dbReference type="ChEBI" id="CHEBI:83099"/>
        <dbReference type="ChEBI" id="CHEBI:83143"/>
        <dbReference type="EC" id="1.4.4.2"/>
    </reaction>
</comment>
<dbReference type="AlphaFoldDB" id="A0A2I7N2U4"/>
<dbReference type="GO" id="GO:0030170">
    <property type="term" value="F:pyridoxal phosphate binding"/>
    <property type="evidence" value="ECO:0007669"/>
    <property type="project" value="TreeGrafter"/>
</dbReference>
<dbReference type="NCBIfam" id="TIGR00461">
    <property type="entry name" value="gcvP"/>
    <property type="match status" value="1"/>
</dbReference>
<evidence type="ECO:0000313" key="13">
    <source>
        <dbReference type="Proteomes" id="UP000236655"/>
    </source>
</evidence>
<evidence type="ECO:0000256" key="6">
    <source>
        <dbReference type="ARBA" id="ARBA00022898"/>
    </source>
</evidence>
<dbReference type="FunFam" id="3.40.640.10:FF:000007">
    <property type="entry name" value="glycine dehydrogenase (Decarboxylating), mitochondrial"/>
    <property type="match status" value="1"/>
</dbReference>
<comment type="similarity">
    <text evidence="3">Belongs to the GcvP family.</text>
</comment>
<evidence type="ECO:0000256" key="7">
    <source>
        <dbReference type="ARBA" id="ARBA00023002"/>
    </source>
</evidence>
<keyword evidence="7" id="KW-0560">Oxidoreductase</keyword>
<dbReference type="InterPro" id="IPR020581">
    <property type="entry name" value="GDC_P"/>
</dbReference>
<evidence type="ECO:0000259" key="10">
    <source>
        <dbReference type="Pfam" id="PF02347"/>
    </source>
</evidence>
<dbReference type="Pfam" id="PF02347">
    <property type="entry name" value="GDC-P"/>
    <property type="match status" value="2"/>
</dbReference>
<dbReference type="Gene3D" id="3.90.1150.10">
    <property type="entry name" value="Aspartate Aminotransferase, domain 1"/>
    <property type="match status" value="2"/>
</dbReference>
<gene>
    <name evidence="12" type="primary">gcvP</name>
    <name evidence="12" type="ORF">CUN60_00105</name>
</gene>
<keyword evidence="6 9" id="KW-0663">Pyridoxal phosphate</keyword>
<evidence type="ECO:0000256" key="5">
    <source>
        <dbReference type="ARBA" id="ARBA00012134"/>
    </source>
</evidence>
<dbReference type="GO" id="GO:0016594">
    <property type="term" value="F:glycine binding"/>
    <property type="evidence" value="ECO:0007669"/>
    <property type="project" value="TreeGrafter"/>
</dbReference>
<protein>
    <recommendedName>
        <fullName evidence="5">glycine dehydrogenase (aminomethyl-transferring)</fullName>
        <ecNumber evidence="5">1.4.4.2</ecNumber>
    </recommendedName>
</protein>